<dbReference type="EMBL" id="CP106877">
    <property type="protein sequence ID" value="WAA12317.1"/>
    <property type="molecule type" value="Genomic_DNA"/>
</dbReference>
<dbReference type="AlphaFoldDB" id="A0A9E8S068"/>
<sequence>MFSVLASGLLCGLWAYIAPVFGLYTWAGFAGCTTFFCNWKRWCKRFIKGDSL</sequence>
<protein>
    <submittedName>
        <fullName evidence="1">DUF1097 family protein</fullName>
    </submittedName>
</protein>
<name>A0A9E8S068_9BACI</name>
<organism evidence="1 2">
    <name type="scientific">Fervidibacillus halotolerans</name>
    <dbReference type="NCBI Taxonomy" id="2980027"/>
    <lineage>
        <taxon>Bacteria</taxon>
        <taxon>Bacillati</taxon>
        <taxon>Bacillota</taxon>
        <taxon>Bacilli</taxon>
        <taxon>Bacillales</taxon>
        <taxon>Bacillaceae</taxon>
        <taxon>Fervidibacillus</taxon>
    </lineage>
</organism>
<evidence type="ECO:0000313" key="2">
    <source>
        <dbReference type="Proteomes" id="UP001164726"/>
    </source>
</evidence>
<dbReference type="RefSeq" id="WP_275420456.1">
    <property type="nucleotide sequence ID" value="NZ_CP106877.1"/>
</dbReference>
<dbReference type="KEGG" id="fhl:OE105_12260"/>
<dbReference type="Proteomes" id="UP001164726">
    <property type="component" value="Chromosome"/>
</dbReference>
<keyword evidence="2" id="KW-1185">Reference proteome</keyword>
<evidence type="ECO:0000313" key="1">
    <source>
        <dbReference type="EMBL" id="WAA12317.1"/>
    </source>
</evidence>
<accession>A0A9E8S068</accession>
<proteinExistence type="predicted"/>
<reference evidence="1" key="1">
    <citation type="submission" date="2022-09" db="EMBL/GenBank/DDBJ databases">
        <title>Complete Genomes of Fervidibacillus albus and Fervidibacillus halotolerans isolated from tidal flat sediments.</title>
        <authorList>
            <person name="Kwon K.K."/>
            <person name="Yang S.-H."/>
            <person name="Park M.J."/>
            <person name="Oh H.-M."/>
        </authorList>
    </citation>
    <scope>NUCLEOTIDE SEQUENCE</scope>
    <source>
        <strain evidence="1">MEBiC13594</strain>
    </source>
</reference>
<gene>
    <name evidence="1" type="ORF">OE105_12260</name>
</gene>